<evidence type="ECO:0000313" key="2">
    <source>
        <dbReference type="Proteomes" id="UP000499080"/>
    </source>
</evidence>
<dbReference type="Proteomes" id="UP000499080">
    <property type="component" value="Unassembled WGS sequence"/>
</dbReference>
<organism evidence="1 2">
    <name type="scientific">Araneus ventricosus</name>
    <name type="common">Orbweaver spider</name>
    <name type="synonym">Epeira ventricosa</name>
    <dbReference type="NCBI Taxonomy" id="182803"/>
    <lineage>
        <taxon>Eukaryota</taxon>
        <taxon>Metazoa</taxon>
        <taxon>Ecdysozoa</taxon>
        <taxon>Arthropoda</taxon>
        <taxon>Chelicerata</taxon>
        <taxon>Arachnida</taxon>
        <taxon>Araneae</taxon>
        <taxon>Araneomorphae</taxon>
        <taxon>Entelegynae</taxon>
        <taxon>Araneoidea</taxon>
        <taxon>Araneidae</taxon>
        <taxon>Araneus</taxon>
    </lineage>
</organism>
<dbReference type="EMBL" id="BGPR01000040">
    <property type="protein sequence ID" value="GBL84930.1"/>
    <property type="molecule type" value="Genomic_DNA"/>
</dbReference>
<evidence type="ECO:0000313" key="1">
    <source>
        <dbReference type="EMBL" id="GBL84930.1"/>
    </source>
</evidence>
<dbReference type="SUPFAM" id="SSF82153">
    <property type="entry name" value="FAS1 domain"/>
    <property type="match status" value="1"/>
</dbReference>
<name>A0A4Y2AYI8_ARAVE</name>
<protein>
    <submittedName>
        <fullName evidence="1">Uncharacterized protein</fullName>
    </submittedName>
</protein>
<proteinExistence type="predicted"/>
<reference evidence="1 2" key="1">
    <citation type="journal article" date="2019" name="Sci. Rep.">
        <title>Orb-weaving spider Araneus ventricosus genome elucidates the spidroin gene catalogue.</title>
        <authorList>
            <person name="Kono N."/>
            <person name="Nakamura H."/>
            <person name="Ohtoshi R."/>
            <person name="Moran D.A.P."/>
            <person name="Shinohara A."/>
            <person name="Yoshida Y."/>
            <person name="Fujiwara M."/>
            <person name="Mori M."/>
            <person name="Tomita M."/>
            <person name="Arakawa K."/>
        </authorList>
    </citation>
    <scope>NUCLEOTIDE SEQUENCE [LARGE SCALE GENOMIC DNA]</scope>
</reference>
<gene>
    <name evidence="1" type="ORF">AVEN_42198_1</name>
</gene>
<dbReference type="AlphaFoldDB" id="A0A4Y2AYI8"/>
<sequence length="107" mass="12293">MEESSLFTLFTPVNVAIEKFGCNKEKSALFQKAGVIPPMEESSPFTLFTPVNVAIEKFGCNKENLTYFKKPTTFRQEKKVHCLHCLHPLLMRKWMSLLIQALVQTEN</sequence>
<comment type="caution">
    <text evidence="1">The sequence shown here is derived from an EMBL/GenBank/DDBJ whole genome shotgun (WGS) entry which is preliminary data.</text>
</comment>
<keyword evidence="2" id="KW-1185">Reference proteome</keyword>
<dbReference type="InterPro" id="IPR036378">
    <property type="entry name" value="FAS1_dom_sf"/>
</dbReference>
<accession>A0A4Y2AYI8</accession>